<reference evidence="1 2" key="1">
    <citation type="submission" date="2023-05" db="EMBL/GenBank/DDBJ databases">
        <title>B98-5 Cell Line De Novo Hybrid Assembly: An Optical Mapping Approach.</title>
        <authorList>
            <person name="Kananen K."/>
            <person name="Auerbach J.A."/>
            <person name="Kautto E."/>
            <person name="Blachly J.S."/>
        </authorList>
    </citation>
    <scope>NUCLEOTIDE SEQUENCE [LARGE SCALE GENOMIC DNA]</scope>
    <source>
        <strain evidence="1">B95-8</strain>
        <tissue evidence="1">Cell line</tissue>
    </source>
</reference>
<feature type="non-terminal residue" evidence="1">
    <location>
        <position position="57"/>
    </location>
</feature>
<protein>
    <submittedName>
        <fullName evidence="1">Uncharacterized protein</fullName>
    </submittedName>
</protein>
<organism evidence="1 2">
    <name type="scientific">Saguinus oedipus</name>
    <name type="common">Cotton-top tamarin</name>
    <name type="synonym">Oedipomidas oedipus</name>
    <dbReference type="NCBI Taxonomy" id="9490"/>
    <lineage>
        <taxon>Eukaryota</taxon>
        <taxon>Metazoa</taxon>
        <taxon>Chordata</taxon>
        <taxon>Craniata</taxon>
        <taxon>Vertebrata</taxon>
        <taxon>Euteleostomi</taxon>
        <taxon>Mammalia</taxon>
        <taxon>Eutheria</taxon>
        <taxon>Euarchontoglires</taxon>
        <taxon>Primates</taxon>
        <taxon>Haplorrhini</taxon>
        <taxon>Platyrrhini</taxon>
        <taxon>Cebidae</taxon>
        <taxon>Callitrichinae</taxon>
        <taxon>Saguinus</taxon>
    </lineage>
</organism>
<accession>A0ABQ9TB23</accession>
<gene>
    <name evidence="1" type="ORF">P7K49_039309</name>
</gene>
<evidence type="ECO:0000313" key="1">
    <source>
        <dbReference type="EMBL" id="KAK2081962.1"/>
    </source>
</evidence>
<dbReference type="Proteomes" id="UP001266305">
    <property type="component" value="Unassembled WGS sequence"/>
</dbReference>
<feature type="non-terminal residue" evidence="1">
    <location>
        <position position="1"/>
    </location>
</feature>
<evidence type="ECO:0000313" key="2">
    <source>
        <dbReference type="Proteomes" id="UP001266305"/>
    </source>
</evidence>
<proteinExistence type="predicted"/>
<dbReference type="EMBL" id="JASSZA010000047">
    <property type="protein sequence ID" value="KAK2081962.1"/>
    <property type="molecule type" value="Genomic_DNA"/>
</dbReference>
<name>A0ABQ9TB23_SAGOE</name>
<sequence length="57" mass="6470">GSQVPSKIDTGQSEVQSIKVSTRGQLITRLRLEITPEIETWKQFVSYETGTVMQIQF</sequence>
<comment type="caution">
    <text evidence="1">The sequence shown here is derived from an EMBL/GenBank/DDBJ whole genome shotgun (WGS) entry which is preliminary data.</text>
</comment>
<keyword evidence="2" id="KW-1185">Reference proteome</keyword>